<feature type="compositionally biased region" description="Polar residues" evidence="1">
    <location>
        <begin position="132"/>
        <end position="146"/>
    </location>
</feature>
<evidence type="ECO:0000313" key="2">
    <source>
        <dbReference type="EMBL" id="MFC3688921.1"/>
    </source>
</evidence>
<reference evidence="3" key="1">
    <citation type="journal article" date="2019" name="Int. J. Syst. Evol. Microbiol.">
        <title>The Global Catalogue of Microorganisms (GCM) 10K type strain sequencing project: providing services to taxonomists for standard genome sequencing and annotation.</title>
        <authorList>
            <consortium name="The Broad Institute Genomics Platform"/>
            <consortium name="The Broad Institute Genome Sequencing Center for Infectious Disease"/>
            <person name="Wu L."/>
            <person name="Ma J."/>
        </authorList>
    </citation>
    <scope>NUCLEOTIDE SEQUENCE [LARGE SCALE GENOMIC DNA]</scope>
    <source>
        <strain evidence="3">NCAIM B.02333</strain>
    </source>
</reference>
<comment type="caution">
    <text evidence="2">The sequence shown here is derived from an EMBL/GenBank/DDBJ whole genome shotgun (WGS) entry which is preliminary data.</text>
</comment>
<evidence type="ECO:0000256" key="1">
    <source>
        <dbReference type="SAM" id="MobiDB-lite"/>
    </source>
</evidence>
<dbReference type="EMBL" id="JBHRWW010000006">
    <property type="protein sequence ID" value="MFC3688921.1"/>
    <property type="molecule type" value="Genomic_DNA"/>
</dbReference>
<keyword evidence="3" id="KW-1185">Reference proteome</keyword>
<proteinExistence type="predicted"/>
<protein>
    <submittedName>
        <fullName evidence="2">Uncharacterized protein</fullName>
    </submittedName>
</protein>
<name>A0ABV7WK16_9MICO</name>
<gene>
    <name evidence="2" type="ORF">ACFOLH_11265</name>
</gene>
<feature type="region of interest" description="Disordered" evidence="1">
    <location>
        <begin position="1"/>
        <end position="22"/>
    </location>
</feature>
<dbReference type="RefSeq" id="WP_340288223.1">
    <property type="nucleotide sequence ID" value="NZ_JBBEOI010000001.1"/>
</dbReference>
<sequence>MSTPTSSAGATDGPAVTTQAPPPLLSRALDLLDGLLLRDDVPTPAVLDLGDVFGDLLDVRPPYPPTSPVSSTDPWPVVLDQVLDALHELITTPDDATPPARAVGYAFAVRTLRQHQAPRHDPGPAVAAQDTAAENSSDGATNTVRR</sequence>
<feature type="region of interest" description="Disordered" evidence="1">
    <location>
        <begin position="114"/>
        <end position="146"/>
    </location>
</feature>
<accession>A0ABV7WK16</accession>
<organism evidence="2 3">
    <name type="scientific">Aquipuribacter hungaricus</name>
    <dbReference type="NCBI Taxonomy" id="545624"/>
    <lineage>
        <taxon>Bacteria</taxon>
        <taxon>Bacillati</taxon>
        <taxon>Actinomycetota</taxon>
        <taxon>Actinomycetes</taxon>
        <taxon>Micrococcales</taxon>
        <taxon>Intrasporangiaceae</taxon>
        <taxon>Aquipuribacter</taxon>
    </lineage>
</organism>
<evidence type="ECO:0000313" key="3">
    <source>
        <dbReference type="Proteomes" id="UP001595685"/>
    </source>
</evidence>
<dbReference type="Proteomes" id="UP001595685">
    <property type="component" value="Unassembled WGS sequence"/>
</dbReference>